<dbReference type="EMBL" id="CM037161">
    <property type="protein sequence ID" value="KAH7854192.1"/>
    <property type="molecule type" value="Genomic_DNA"/>
</dbReference>
<reference evidence="1 2" key="1">
    <citation type="journal article" date="2021" name="Hortic Res">
        <title>High-quality reference genome and annotation aids understanding of berry development for evergreen blueberry (Vaccinium darrowii).</title>
        <authorList>
            <person name="Yu J."/>
            <person name="Hulse-Kemp A.M."/>
            <person name="Babiker E."/>
            <person name="Staton M."/>
        </authorList>
    </citation>
    <scope>NUCLEOTIDE SEQUENCE [LARGE SCALE GENOMIC DNA]</scope>
    <source>
        <strain evidence="2">cv. NJ 8807/NJ 8810</strain>
        <tissue evidence="1">Young leaf</tissue>
    </source>
</reference>
<protein>
    <submittedName>
        <fullName evidence="1">Uncharacterized protein</fullName>
    </submittedName>
</protein>
<comment type="caution">
    <text evidence="1">The sequence shown here is derived from an EMBL/GenBank/DDBJ whole genome shotgun (WGS) entry which is preliminary data.</text>
</comment>
<name>A0ACB7YLD4_9ERIC</name>
<evidence type="ECO:0000313" key="1">
    <source>
        <dbReference type="EMBL" id="KAH7854192.1"/>
    </source>
</evidence>
<accession>A0ACB7YLD4</accession>
<keyword evidence="2" id="KW-1185">Reference proteome</keyword>
<gene>
    <name evidence="1" type="ORF">Vadar_011227</name>
</gene>
<organism evidence="1 2">
    <name type="scientific">Vaccinium darrowii</name>
    <dbReference type="NCBI Taxonomy" id="229202"/>
    <lineage>
        <taxon>Eukaryota</taxon>
        <taxon>Viridiplantae</taxon>
        <taxon>Streptophyta</taxon>
        <taxon>Embryophyta</taxon>
        <taxon>Tracheophyta</taxon>
        <taxon>Spermatophyta</taxon>
        <taxon>Magnoliopsida</taxon>
        <taxon>eudicotyledons</taxon>
        <taxon>Gunneridae</taxon>
        <taxon>Pentapetalae</taxon>
        <taxon>asterids</taxon>
        <taxon>Ericales</taxon>
        <taxon>Ericaceae</taxon>
        <taxon>Vaccinioideae</taxon>
        <taxon>Vaccinieae</taxon>
        <taxon>Vaccinium</taxon>
    </lineage>
</organism>
<proteinExistence type="predicted"/>
<sequence length="744" mass="84714">MAWILRAPTGRKPIYSTPEYFTIKLNHGGNLVKEDVVEYYIDGTVNYFDYCDNDRISRIELQAMCKEVGYVEELSLYYKVCGSDGKWAFKNIQTDGDVTNMVQCLSNELLELYSVESVIEQNKFVDVDVTNWVWDCGTFSQDNFTFVDLATHIPSTNEPPVASEPPATSEPPPTSGQNPPPTTRRRRQLNNDSDSGSDSDCEVFIDSDYDLSEDDDALFDANVDTEIEWIGVGQKRVTRTDIPCDCLSEIDFEEGDSSDGFMSCDSSSDEDKEDKPKFRKYRPVVGKVQPIIEEDMVFKNRAQCVEAIRQHAILNGKAITFEKNDTDRVRAHCVAPCPWKILASSITKEDRITLKKATKKMEGSYVEQYGKLWDYCGEMGLINAIMNLLPCVEHRHCVRHLHSNMKRAGHTGQAVKERLWSLARATYMGRFKSIMEEFKKEDDAAFKWLAKHEAHHWSRSHFSEAPKCDMLLNNLCESFNAAILDARDKPIITMLERIRIYLIRHLVKRRTFVEKWHGQIGPKIVKLLDKNIALCKEYVVVITGDNQFEVKGFSGNTFCINMNAQTCSCRRWDLTGIPCAHALAVFRESRKKVEGIVHHYYQKQTYVNTYKHVMYPMNGMDMWEKTDKPPIQPPHYARKSGRPKKCRRREVDEPPPAEDGTKKMKRHLKKLSCRRCGGKGHNVRTCPSGLEAPRSKEKQCSQVITQPTFSQPSQLTPIVTRAPKALTRRGGATKGGAAPRGGAP</sequence>
<dbReference type="Proteomes" id="UP000828048">
    <property type="component" value="Chromosome 11"/>
</dbReference>
<evidence type="ECO:0000313" key="2">
    <source>
        <dbReference type="Proteomes" id="UP000828048"/>
    </source>
</evidence>